<gene>
    <name evidence="2" type="ORF">PPRIM_AZ9-3.1.T1230052</name>
</gene>
<evidence type="ECO:0000256" key="1">
    <source>
        <dbReference type="SAM" id="Coils"/>
    </source>
</evidence>
<name>A0A8S1PMT7_PARPR</name>
<dbReference type="EMBL" id="CAJJDM010000126">
    <property type="protein sequence ID" value="CAD8104199.1"/>
    <property type="molecule type" value="Genomic_DNA"/>
</dbReference>
<sequence length="814" mass="95797">MSSNINHYKYTCASNQNTIIDQETVDISDIENYHALEIKSMDYLFVCKKSSKCLYLVSLIDSYEKYYLNTDKDITDFALAYFAHSYYLIIIQNKEEIQFFKIDYQYKFSLNNELKIEGLQQPKLYCSQQIGTILIDNTQIYLIQLDNKFIKQQLKQVVKLVIITKCLKYIFILTQDSKLQVLNSKSLQIINEHNLKYTESEPIKFQLFELNNQIALFTITSQKRIIFWSFDKEDLHTSSLLPSESVKLKFNSSKQNIELFDFQIDSTQNFLFILYHTQDMTVQIYIAQLNQSQIQKKEKSKIKHIKKFVKESSTSSLFIQFIIPPEQTTKFLHGGNKCLSEKEYIEFQQGFKDFQNQELEFTDHELPYIFGLQSEKKDKIELCWFYSDLVLGAILPENLLQLYDQNTSKKQGSSIIQQSHLIPPPYIKEEDVQQLQQQQKWEINSNNTNQNNNSLNQFDPIIKANEIIENELIPKVQQCQQQQQQFQMISNDVKKDLIEDITFIFDIKDLIEAQVKKEIDKQGQNDQQALHKLELQFKQDLCQLETQMENVVTQNLELYQQTCENFLMDNFNQTYFEQLIDDKISTHLKLLANQQITQNECTQLIQNSTNDYLKNQIGQLYQVELAKMSQGIVQIFDKVIQYFNDMQFIDQTKLANFNAFIDNATQQLQTLSKNITQLAENNRPGSDALQKLDQLIQQTEQMVKQYEVAKKGLKLTEHQYQLPQQQQNIQSDDRLQKIEEHILKLRNDLQSLTQNQQVQFQPVVGMDQFIKGIAAQLTQLQIKLTNPQMNIQLIQEILNQLILQFQYFILKFGS</sequence>
<reference evidence="2" key="1">
    <citation type="submission" date="2021-01" db="EMBL/GenBank/DDBJ databases">
        <authorList>
            <consortium name="Genoscope - CEA"/>
            <person name="William W."/>
        </authorList>
    </citation>
    <scope>NUCLEOTIDE SEQUENCE</scope>
</reference>
<evidence type="ECO:0000313" key="2">
    <source>
        <dbReference type="EMBL" id="CAD8104199.1"/>
    </source>
</evidence>
<feature type="coiled-coil region" evidence="1">
    <location>
        <begin position="661"/>
        <end position="755"/>
    </location>
</feature>
<keyword evidence="1" id="KW-0175">Coiled coil</keyword>
<keyword evidence="3" id="KW-1185">Reference proteome</keyword>
<dbReference type="OMA" id="KIDYQYK"/>
<comment type="caution">
    <text evidence="2">The sequence shown here is derived from an EMBL/GenBank/DDBJ whole genome shotgun (WGS) entry which is preliminary data.</text>
</comment>
<dbReference type="AlphaFoldDB" id="A0A8S1PMT7"/>
<organism evidence="2 3">
    <name type="scientific">Paramecium primaurelia</name>
    <dbReference type="NCBI Taxonomy" id="5886"/>
    <lineage>
        <taxon>Eukaryota</taxon>
        <taxon>Sar</taxon>
        <taxon>Alveolata</taxon>
        <taxon>Ciliophora</taxon>
        <taxon>Intramacronucleata</taxon>
        <taxon>Oligohymenophorea</taxon>
        <taxon>Peniculida</taxon>
        <taxon>Parameciidae</taxon>
        <taxon>Paramecium</taxon>
    </lineage>
</organism>
<evidence type="ECO:0000313" key="3">
    <source>
        <dbReference type="Proteomes" id="UP000688137"/>
    </source>
</evidence>
<proteinExistence type="predicted"/>
<protein>
    <submittedName>
        <fullName evidence="2">Uncharacterized protein</fullName>
    </submittedName>
</protein>
<accession>A0A8S1PMT7</accession>
<dbReference type="Proteomes" id="UP000688137">
    <property type="component" value="Unassembled WGS sequence"/>
</dbReference>